<reference evidence="2" key="1">
    <citation type="journal article" date="2020" name="Fungal Divers.">
        <title>Resolving the Mortierellaceae phylogeny through synthesis of multi-gene phylogenetics and phylogenomics.</title>
        <authorList>
            <person name="Vandepol N."/>
            <person name="Liber J."/>
            <person name="Desiro A."/>
            <person name="Na H."/>
            <person name="Kennedy M."/>
            <person name="Barry K."/>
            <person name="Grigoriev I.V."/>
            <person name="Miller A.N."/>
            <person name="O'Donnell K."/>
            <person name="Stajich J.E."/>
            <person name="Bonito G."/>
        </authorList>
    </citation>
    <scope>NUCLEOTIDE SEQUENCE</scope>
    <source>
        <strain evidence="2">NRRL 6426</strain>
    </source>
</reference>
<name>A0A9P5S5M6_9FUNG</name>
<evidence type="ECO:0000256" key="1">
    <source>
        <dbReference type="SAM" id="SignalP"/>
    </source>
</evidence>
<feature type="signal peptide" evidence="1">
    <location>
        <begin position="1"/>
        <end position="23"/>
    </location>
</feature>
<keyword evidence="1" id="KW-0732">Signal</keyword>
<evidence type="ECO:0008006" key="4">
    <source>
        <dbReference type="Google" id="ProtNLM"/>
    </source>
</evidence>
<protein>
    <recommendedName>
        <fullName evidence="4">Antifreeze protein</fullName>
    </recommendedName>
</protein>
<feature type="chain" id="PRO_5040443003" description="Antifreeze protein" evidence="1">
    <location>
        <begin position="24"/>
        <end position="67"/>
    </location>
</feature>
<accession>A0A9P5S5M6</accession>
<evidence type="ECO:0000313" key="3">
    <source>
        <dbReference type="Proteomes" id="UP000748756"/>
    </source>
</evidence>
<gene>
    <name evidence="2" type="ORF">BG015_003824</name>
</gene>
<evidence type="ECO:0000313" key="2">
    <source>
        <dbReference type="EMBL" id="KAF9153223.1"/>
    </source>
</evidence>
<proteinExistence type="predicted"/>
<dbReference type="Proteomes" id="UP000748756">
    <property type="component" value="Unassembled WGS sequence"/>
</dbReference>
<comment type="caution">
    <text evidence="2">The sequence shown here is derived from an EMBL/GenBank/DDBJ whole genome shotgun (WGS) entry which is preliminary data.</text>
</comment>
<dbReference type="AlphaFoldDB" id="A0A9P5S5M6"/>
<keyword evidence="3" id="KW-1185">Reference proteome</keyword>
<sequence length="67" mass="7037">MKLQLYICIAATVITIFLGRADATCGTIQKMLAMYGCGPVAGAPAVTITKTVNSCPTPLDGPSRRKH</sequence>
<dbReference type="EMBL" id="JAAAUQ010000188">
    <property type="protein sequence ID" value="KAF9153223.1"/>
    <property type="molecule type" value="Genomic_DNA"/>
</dbReference>
<organism evidence="2 3">
    <name type="scientific">Linnemannia schmuckeri</name>
    <dbReference type="NCBI Taxonomy" id="64567"/>
    <lineage>
        <taxon>Eukaryota</taxon>
        <taxon>Fungi</taxon>
        <taxon>Fungi incertae sedis</taxon>
        <taxon>Mucoromycota</taxon>
        <taxon>Mortierellomycotina</taxon>
        <taxon>Mortierellomycetes</taxon>
        <taxon>Mortierellales</taxon>
        <taxon>Mortierellaceae</taxon>
        <taxon>Linnemannia</taxon>
    </lineage>
</organism>